<sequence>MSIERQTPPPIFRFRDRLSFLLSAFPPDQMMSEYEKVEEVNGIANGGQESGLQASVLNKDVLGMNYYGAQFGTKETPAIVQSWYNRIIVGCPGGVGVSKEHDMVWFWLEKDKPHECTLCSQFFQLEVVGIEAPEDGNCKFNDHR</sequence>
<keyword evidence="1 3" id="KW-0479">Metal-binding</keyword>
<evidence type="ECO:0008006" key="6">
    <source>
        <dbReference type="Google" id="ProtNLM"/>
    </source>
</evidence>
<feature type="binding site" evidence="3">
    <location>
        <position position="91"/>
    </location>
    <ligand>
        <name>Zn(2+)</name>
        <dbReference type="ChEBI" id="CHEBI:29105"/>
    </ligand>
</feature>
<dbReference type="PANTHER" id="PTHR10122">
    <property type="entry name" value="CYTOCHROME C OXIDASE SUBUNIT 5B, MITOCHONDRIAL"/>
    <property type="match status" value="1"/>
</dbReference>
<dbReference type="AlphaFoldDB" id="A0A7N0U893"/>
<dbReference type="GO" id="GO:0005740">
    <property type="term" value="C:mitochondrial envelope"/>
    <property type="evidence" value="ECO:0007669"/>
    <property type="project" value="InterPro"/>
</dbReference>
<dbReference type="InterPro" id="IPR002124">
    <property type="entry name" value="Cyt_c_oxidase_su5b"/>
</dbReference>
<reference evidence="4" key="1">
    <citation type="submission" date="2021-01" db="UniProtKB">
        <authorList>
            <consortium name="EnsemblPlants"/>
        </authorList>
    </citation>
    <scope>IDENTIFICATION</scope>
</reference>
<dbReference type="PANTHER" id="PTHR10122:SF0">
    <property type="entry name" value="CYTOCHROME C OXIDASE SUBUNIT 5B, ISOFORM A-RELATED"/>
    <property type="match status" value="1"/>
</dbReference>
<feature type="binding site" evidence="3">
    <location>
        <position position="116"/>
    </location>
    <ligand>
        <name>Zn(2+)</name>
        <dbReference type="ChEBI" id="CHEBI:29105"/>
    </ligand>
</feature>
<dbReference type="Gramene" id="Kaladp0058s0060.1.v1.1">
    <property type="protein sequence ID" value="Kaladp0058s0060.1.v1.1"/>
    <property type="gene ID" value="Kaladp0058s0060.v1.1"/>
</dbReference>
<keyword evidence="5" id="KW-1185">Reference proteome</keyword>
<dbReference type="SUPFAM" id="SSF57802">
    <property type="entry name" value="Rubredoxin-like"/>
    <property type="match status" value="1"/>
</dbReference>
<name>A0A7N0U893_KALFE</name>
<evidence type="ECO:0000313" key="4">
    <source>
        <dbReference type="EnsemblPlants" id="Kaladp0058s0060.1.v1.1"/>
    </source>
</evidence>
<dbReference type="InterPro" id="IPR036972">
    <property type="entry name" value="Cyt_c_oxidase_su5b_sf"/>
</dbReference>
<evidence type="ECO:0000313" key="5">
    <source>
        <dbReference type="Proteomes" id="UP000594263"/>
    </source>
</evidence>
<evidence type="ECO:0000256" key="2">
    <source>
        <dbReference type="ARBA" id="ARBA00022833"/>
    </source>
</evidence>
<dbReference type="PROSITE" id="PS51359">
    <property type="entry name" value="COX5B_2"/>
    <property type="match status" value="1"/>
</dbReference>
<proteinExistence type="predicted"/>
<dbReference type="GO" id="GO:0045277">
    <property type="term" value="C:respiratory chain complex IV"/>
    <property type="evidence" value="ECO:0007669"/>
    <property type="project" value="InterPro"/>
</dbReference>
<dbReference type="GO" id="GO:0006123">
    <property type="term" value="P:mitochondrial electron transport, cytochrome c to oxygen"/>
    <property type="evidence" value="ECO:0007669"/>
    <property type="project" value="InterPro"/>
</dbReference>
<dbReference type="Gene3D" id="2.60.11.10">
    <property type="entry name" value="Cytochrome c oxidase, subunit Vb"/>
    <property type="match status" value="1"/>
</dbReference>
<dbReference type="Proteomes" id="UP000594263">
    <property type="component" value="Unplaced"/>
</dbReference>
<evidence type="ECO:0000256" key="3">
    <source>
        <dbReference type="PIRSR" id="PIRSR602124-2"/>
    </source>
</evidence>
<organism evidence="4 5">
    <name type="scientific">Kalanchoe fedtschenkoi</name>
    <name type="common">Lavender scallops</name>
    <name type="synonym">South American air plant</name>
    <dbReference type="NCBI Taxonomy" id="63787"/>
    <lineage>
        <taxon>Eukaryota</taxon>
        <taxon>Viridiplantae</taxon>
        <taxon>Streptophyta</taxon>
        <taxon>Embryophyta</taxon>
        <taxon>Tracheophyta</taxon>
        <taxon>Spermatophyta</taxon>
        <taxon>Magnoliopsida</taxon>
        <taxon>eudicotyledons</taxon>
        <taxon>Gunneridae</taxon>
        <taxon>Pentapetalae</taxon>
        <taxon>Saxifragales</taxon>
        <taxon>Crassulaceae</taxon>
        <taxon>Kalanchoe</taxon>
    </lineage>
</organism>
<keyword evidence="2 3" id="KW-0862">Zinc</keyword>
<feature type="binding site" evidence="3">
    <location>
        <position position="101"/>
    </location>
    <ligand>
        <name>Zn(2+)</name>
        <dbReference type="ChEBI" id="CHEBI:29105"/>
    </ligand>
</feature>
<feature type="binding site" evidence="3">
    <location>
        <position position="119"/>
    </location>
    <ligand>
        <name>Zn(2+)</name>
        <dbReference type="ChEBI" id="CHEBI:29105"/>
    </ligand>
</feature>
<evidence type="ECO:0000256" key="1">
    <source>
        <dbReference type="ARBA" id="ARBA00022723"/>
    </source>
</evidence>
<dbReference type="Pfam" id="PF01215">
    <property type="entry name" value="COX5B"/>
    <property type="match status" value="1"/>
</dbReference>
<protein>
    <recommendedName>
        <fullName evidence="6">Cytochrome c oxidase subunit Vb</fullName>
    </recommendedName>
</protein>
<dbReference type="GO" id="GO:0046872">
    <property type="term" value="F:metal ion binding"/>
    <property type="evidence" value="ECO:0007669"/>
    <property type="project" value="UniProtKB-KW"/>
</dbReference>
<dbReference type="EnsemblPlants" id="Kaladp0058s0060.1.v1.1">
    <property type="protein sequence ID" value="Kaladp0058s0060.1.v1.1"/>
    <property type="gene ID" value="Kaladp0058s0060.v1.1"/>
</dbReference>
<accession>A0A7N0U893</accession>